<evidence type="ECO:0000313" key="2">
    <source>
        <dbReference type="EMBL" id="THH08217.1"/>
    </source>
</evidence>
<dbReference type="EMBL" id="SGPL01000717">
    <property type="protein sequence ID" value="THH08217.1"/>
    <property type="molecule type" value="Genomic_DNA"/>
</dbReference>
<evidence type="ECO:0000256" key="1">
    <source>
        <dbReference type="SAM" id="MobiDB-lite"/>
    </source>
</evidence>
<name>A0A4S4L9R7_9AGAM</name>
<comment type="caution">
    <text evidence="2">The sequence shown here is derived from an EMBL/GenBank/DDBJ whole genome shotgun (WGS) entry which is preliminary data.</text>
</comment>
<proteinExistence type="predicted"/>
<dbReference type="AlphaFoldDB" id="A0A4S4L9R7"/>
<feature type="region of interest" description="Disordered" evidence="1">
    <location>
        <begin position="1"/>
        <end position="25"/>
    </location>
</feature>
<reference evidence="2 3" key="1">
    <citation type="submission" date="2019-02" db="EMBL/GenBank/DDBJ databases">
        <title>Genome sequencing of the rare red list fungi Bondarzewia mesenterica.</title>
        <authorList>
            <person name="Buettner E."/>
            <person name="Kellner H."/>
        </authorList>
    </citation>
    <scope>NUCLEOTIDE SEQUENCE [LARGE SCALE GENOMIC DNA]</scope>
    <source>
        <strain evidence="2 3">DSM 108281</strain>
    </source>
</reference>
<protein>
    <submittedName>
        <fullName evidence="2">Uncharacterized protein</fullName>
    </submittedName>
</protein>
<keyword evidence="3" id="KW-1185">Reference proteome</keyword>
<organism evidence="2 3">
    <name type="scientific">Bondarzewia mesenterica</name>
    <dbReference type="NCBI Taxonomy" id="1095465"/>
    <lineage>
        <taxon>Eukaryota</taxon>
        <taxon>Fungi</taxon>
        <taxon>Dikarya</taxon>
        <taxon>Basidiomycota</taxon>
        <taxon>Agaricomycotina</taxon>
        <taxon>Agaricomycetes</taxon>
        <taxon>Russulales</taxon>
        <taxon>Bondarzewiaceae</taxon>
        <taxon>Bondarzewia</taxon>
    </lineage>
</organism>
<evidence type="ECO:0000313" key="3">
    <source>
        <dbReference type="Proteomes" id="UP000310158"/>
    </source>
</evidence>
<gene>
    <name evidence="2" type="ORF">EW146_g9066</name>
</gene>
<accession>A0A4S4L9R7</accession>
<sequence>MHHHDAPPRALDGNPHTPAPADPSAIRRHDVPVRFMAFLIMTRRPTSLQSLAVAVRCRRLPRRACSRSRPFALLGFSFPSPDFVFERTVHVHAGGVSNVGRSAWRVHRAVLWPWSPASPRLANFMEHLMNAAAEVFRPAGSRSVLESDEEVSLRLE</sequence>
<dbReference type="Proteomes" id="UP000310158">
    <property type="component" value="Unassembled WGS sequence"/>
</dbReference>